<feature type="compositionally biased region" description="Low complexity" evidence="1">
    <location>
        <begin position="232"/>
        <end position="247"/>
    </location>
</feature>
<keyword evidence="2" id="KW-0812">Transmembrane</keyword>
<keyword evidence="5" id="KW-1185">Reference proteome</keyword>
<dbReference type="EMBL" id="KQ982850">
    <property type="protein sequence ID" value="KYQ49927.1"/>
    <property type="molecule type" value="Genomic_DNA"/>
</dbReference>
<dbReference type="InterPro" id="IPR052617">
    <property type="entry name" value="Huntingtin-int_K"/>
</dbReference>
<dbReference type="GO" id="GO:0050821">
    <property type="term" value="P:protein stabilization"/>
    <property type="evidence" value="ECO:0007669"/>
    <property type="project" value="TreeGrafter"/>
</dbReference>
<proteinExistence type="predicted"/>
<organism evidence="4 5">
    <name type="scientific">Mycetomoellerius zeteki</name>
    <dbReference type="NCBI Taxonomy" id="64791"/>
    <lineage>
        <taxon>Eukaryota</taxon>
        <taxon>Metazoa</taxon>
        <taxon>Ecdysozoa</taxon>
        <taxon>Arthropoda</taxon>
        <taxon>Hexapoda</taxon>
        <taxon>Insecta</taxon>
        <taxon>Pterygota</taxon>
        <taxon>Neoptera</taxon>
        <taxon>Endopterygota</taxon>
        <taxon>Hymenoptera</taxon>
        <taxon>Apocrita</taxon>
        <taxon>Aculeata</taxon>
        <taxon>Formicoidea</taxon>
        <taxon>Formicidae</taxon>
        <taxon>Myrmicinae</taxon>
        <taxon>Mycetomoellerius</taxon>
    </lineage>
</organism>
<accession>A0A151WQ43</accession>
<keyword evidence="2" id="KW-0472">Membrane</keyword>
<feature type="compositionally biased region" description="Acidic residues" evidence="1">
    <location>
        <begin position="1"/>
        <end position="13"/>
    </location>
</feature>
<feature type="compositionally biased region" description="Polar residues" evidence="1">
    <location>
        <begin position="186"/>
        <end position="196"/>
    </location>
</feature>
<feature type="domain" description="Nascent polypeptide-associated complex subunit alpha-like UBA" evidence="3">
    <location>
        <begin position="78"/>
        <end position="113"/>
    </location>
</feature>
<evidence type="ECO:0000259" key="3">
    <source>
        <dbReference type="Pfam" id="PF19026"/>
    </source>
</evidence>
<dbReference type="Pfam" id="PF19026">
    <property type="entry name" value="UBA_HYPK"/>
    <property type="match status" value="1"/>
</dbReference>
<feature type="region of interest" description="Disordered" evidence="1">
    <location>
        <begin position="175"/>
        <end position="247"/>
    </location>
</feature>
<dbReference type="PANTHER" id="PTHR31184">
    <property type="entry name" value="HUNTINGTIN-INTERACTING PROTEIN K FAMILY MEMBER"/>
    <property type="match status" value="1"/>
</dbReference>
<dbReference type="CDD" id="cd14361">
    <property type="entry name" value="UBA_HYPK"/>
    <property type="match status" value="1"/>
</dbReference>
<dbReference type="STRING" id="64791.A0A151WQ43"/>
<dbReference type="GO" id="GO:0043066">
    <property type="term" value="P:negative regulation of apoptotic process"/>
    <property type="evidence" value="ECO:0007669"/>
    <property type="project" value="TreeGrafter"/>
</dbReference>
<feature type="transmembrane region" description="Helical" evidence="2">
    <location>
        <begin position="119"/>
        <end position="143"/>
    </location>
</feature>
<reference evidence="4 5" key="1">
    <citation type="submission" date="2015-09" db="EMBL/GenBank/DDBJ databases">
        <title>Trachymyrmex zeteki WGS genome.</title>
        <authorList>
            <person name="Nygaard S."/>
            <person name="Hu H."/>
            <person name="Boomsma J."/>
            <person name="Zhang G."/>
        </authorList>
    </citation>
    <scope>NUCLEOTIDE SEQUENCE [LARGE SCALE GENOMIC DNA]</scope>
    <source>
        <strain evidence="4">Tzet28-1</strain>
        <tissue evidence="4">Whole body</tissue>
    </source>
</reference>
<name>A0A151WQ43_9HYME</name>
<evidence type="ECO:0000256" key="1">
    <source>
        <dbReference type="SAM" id="MobiDB-lite"/>
    </source>
</evidence>
<gene>
    <name evidence="4" type="ORF">ALC60_10948</name>
</gene>
<protein>
    <submittedName>
        <fullName evidence="4">Huntingtin-interacting protein K</fullName>
    </submittedName>
</protein>
<evidence type="ECO:0000256" key="2">
    <source>
        <dbReference type="SAM" id="Phobius"/>
    </source>
</evidence>
<keyword evidence="2" id="KW-1133">Transmembrane helix</keyword>
<dbReference type="AlphaFoldDB" id="A0A151WQ43"/>
<dbReference type="Proteomes" id="UP000075809">
    <property type="component" value="Unassembled WGS sequence"/>
</dbReference>
<dbReference type="Gene3D" id="1.10.8.10">
    <property type="entry name" value="DNA helicase RuvA subunit, C-terminal domain"/>
    <property type="match status" value="1"/>
</dbReference>
<feature type="region of interest" description="Disordered" evidence="1">
    <location>
        <begin position="1"/>
        <end position="28"/>
    </location>
</feature>
<evidence type="ECO:0000313" key="5">
    <source>
        <dbReference type="Proteomes" id="UP000075809"/>
    </source>
</evidence>
<dbReference type="InterPro" id="IPR044034">
    <property type="entry name" value="NAC-like_UBA"/>
</dbReference>
<sequence>MADDDVNGDSDDVQQEKSQKKAAKYDSGAADLEKVTDYAEEKEISSSDGFSCALSIIGDRRDKEAAEKKAKEKELLKVSIKKEDVDLIMKEMEISRILAEQTLREHRGDIVEAHEQLQLIIMTQIGIAMLFGLSIIGMVAFYCKMRNKAIQTSTPTRRRRVEEGDPTIYCSTIEGQERPPSYNEAVRNTSSTNAYSDSAPPLYTSPYNRMSMSEAPPSYPGTPKLQEKIFHQNSNEPSSSSPVVQYM</sequence>
<dbReference type="InterPro" id="IPR038922">
    <property type="entry name" value="HYPK_UBA"/>
</dbReference>
<dbReference type="PANTHER" id="PTHR31184:SF2">
    <property type="entry name" value="HUNTINGTIN-INTERACTING PROTEIN K"/>
    <property type="match status" value="1"/>
</dbReference>
<evidence type="ECO:0000313" key="4">
    <source>
        <dbReference type="EMBL" id="KYQ49927.1"/>
    </source>
</evidence>